<dbReference type="InterPro" id="IPR002347">
    <property type="entry name" value="SDR_fam"/>
</dbReference>
<dbReference type="FunFam" id="3.40.50.720:FF:000084">
    <property type="entry name" value="Short-chain dehydrogenase reductase"/>
    <property type="match status" value="1"/>
</dbReference>
<protein>
    <submittedName>
        <fullName evidence="3">SDR family oxidoreductase</fullName>
    </submittedName>
</protein>
<dbReference type="PRINTS" id="PR00081">
    <property type="entry name" value="GDHRDH"/>
</dbReference>
<dbReference type="Proteomes" id="UP000663792">
    <property type="component" value="Unassembled WGS sequence"/>
</dbReference>
<evidence type="ECO:0000313" key="3">
    <source>
        <dbReference type="EMBL" id="MBM9466110.1"/>
    </source>
</evidence>
<dbReference type="NCBIfam" id="NF005559">
    <property type="entry name" value="PRK07231.1"/>
    <property type="match status" value="1"/>
</dbReference>
<dbReference type="PRINTS" id="PR00080">
    <property type="entry name" value="SDRFAMILY"/>
</dbReference>
<reference evidence="3" key="1">
    <citation type="submission" date="2021-01" db="EMBL/GenBank/DDBJ databases">
        <title>YIM 132084 draft genome.</title>
        <authorList>
            <person name="An D."/>
        </authorList>
    </citation>
    <scope>NUCLEOTIDE SEQUENCE</scope>
    <source>
        <strain evidence="3">YIM 132084</strain>
    </source>
</reference>
<gene>
    <name evidence="3" type="ORF">JL106_02300</name>
</gene>
<evidence type="ECO:0000313" key="4">
    <source>
        <dbReference type="Proteomes" id="UP000663792"/>
    </source>
</evidence>
<comment type="caution">
    <text evidence="3">The sequence shown here is derived from an EMBL/GenBank/DDBJ whole genome shotgun (WGS) entry which is preliminary data.</text>
</comment>
<dbReference type="RefSeq" id="WP_205259065.1">
    <property type="nucleotide sequence ID" value="NZ_JAERWK010000003.1"/>
</dbReference>
<evidence type="ECO:0000256" key="2">
    <source>
        <dbReference type="ARBA" id="ARBA00023002"/>
    </source>
</evidence>
<accession>A0A938Y5E8</accession>
<dbReference type="SUPFAM" id="SSF51735">
    <property type="entry name" value="NAD(P)-binding Rossmann-fold domains"/>
    <property type="match status" value="1"/>
</dbReference>
<dbReference type="AlphaFoldDB" id="A0A938Y5E8"/>
<keyword evidence="2" id="KW-0560">Oxidoreductase</keyword>
<sequence length="239" mass="24790">MPRLQGKTAIVTGAARGIGRGIAELMATEGATVIGADVLPFEGDSALAASVHLDVTDEPGWTALVEQVVADHGAVDILVNNAGVADYDVVHETSLQAWERVIDIDQTGVFLGMKAVIPSMQRTGGGSIVNISSIVGAVAVPGITAYHAAKGAVRTLTKNAAVTYATDGIRANAILPGWIRTPMTVDQTDEVNARYIDNTPIPRAGNPDDVAWAAVYLASDEASFVTGVDLPVDGGYLAR</sequence>
<dbReference type="PANTHER" id="PTHR24321">
    <property type="entry name" value="DEHYDROGENASES, SHORT CHAIN"/>
    <property type="match status" value="1"/>
</dbReference>
<evidence type="ECO:0000256" key="1">
    <source>
        <dbReference type="ARBA" id="ARBA00006484"/>
    </source>
</evidence>
<name>A0A938Y5E8_9ACTN</name>
<dbReference type="GO" id="GO:0016491">
    <property type="term" value="F:oxidoreductase activity"/>
    <property type="evidence" value="ECO:0007669"/>
    <property type="project" value="UniProtKB-KW"/>
</dbReference>
<dbReference type="PANTHER" id="PTHR24321:SF15">
    <property type="entry name" value="OXIDOREDUCTASE UCPA"/>
    <property type="match status" value="1"/>
</dbReference>
<dbReference type="Gene3D" id="3.40.50.720">
    <property type="entry name" value="NAD(P)-binding Rossmann-like Domain"/>
    <property type="match status" value="1"/>
</dbReference>
<proteinExistence type="inferred from homology"/>
<keyword evidence="4" id="KW-1185">Reference proteome</keyword>
<dbReference type="InterPro" id="IPR036291">
    <property type="entry name" value="NAD(P)-bd_dom_sf"/>
</dbReference>
<organism evidence="3 4">
    <name type="scientific">Nakamurella leprariae</name>
    <dbReference type="NCBI Taxonomy" id="2803911"/>
    <lineage>
        <taxon>Bacteria</taxon>
        <taxon>Bacillati</taxon>
        <taxon>Actinomycetota</taxon>
        <taxon>Actinomycetes</taxon>
        <taxon>Nakamurellales</taxon>
        <taxon>Nakamurellaceae</taxon>
        <taxon>Nakamurella</taxon>
    </lineage>
</organism>
<dbReference type="Pfam" id="PF13561">
    <property type="entry name" value="adh_short_C2"/>
    <property type="match status" value="1"/>
</dbReference>
<dbReference type="EMBL" id="JAERWK010000003">
    <property type="protein sequence ID" value="MBM9466110.1"/>
    <property type="molecule type" value="Genomic_DNA"/>
</dbReference>
<comment type="similarity">
    <text evidence="1">Belongs to the short-chain dehydrogenases/reductases (SDR) family.</text>
</comment>